<feature type="compositionally biased region" description="Gly residues" evidence="1">
    <location>
        <begin position="47"/>
        <end position="57"/>
    </location>
</feature>
<dbReference type="AlphaFoldDB" id="A0A5B1BTF3"/>
<evidence type="ECO:0000313" key="2">
    <source>
        <dbReference type="EMBL" id="KAA1251281.1"/>
    </source>
</evidence>
<evidence type="ECO:0000313" key="3">
    <source>
        <dbReference type="Proteomes" id="UP000324701"/>
    </source>
</evidence>
<dbReference type="Gene3D" id="1.10.287.850">
    <property type="entry name" value="HP0062-like domain"/>
    <property type="match status" value="1"/>
</dbReference>
<reference evidence="2 3" key="1">
    <citation type="submission" date="2019-09" db="EMBL/GenBank/DDBJ databases">
        <title>Report of infection by Mycobacterium simiae a patient suffering from pulmonary tuberculosis.</title>
        <authorList>
            <person name="Mohanty P.S."/>
            <person name="Bansal A.K."/>
            <person name="Singh H."/>
            <person name="Sharma S."/>
            <person name="Patil S.A."/>
            <person name="Upadhaya P."/>
            <person name="Singh P.K."/>
            <person name="Kumar D."/>
            <person name="Kumar S."/>
            <person name="Singh R.K."/>
            <person name="Chaudhary B."/>
        </authorList>
    </citation>
    <scope>NUCLEOTIDE SEQUENCE [LARGE SCALE GENOMIC DNA]</scope>
    <source>
        <strain evidence="2 3">JAL-560-SIM</strain>
    </source>
</reference>
<keyword evidence="3" id="KW-1185">Reference proteome</keyword>
<proteinExistence type="predicted"/>
<name>A0A5B1BTF3_MYCSI</name>
<accession>A0A5B1BTF3</accession>
<organism evidence="2 3">
    <name type="scientific">Mycobacterium simiae</name>
    <name type="common">Mycobacterium habana</name>
    <dbReference type="NCBI Taxonomy" id="1784"/>
    <lineage>
        <taxon>Bacteria</taxon>
        <taxon>Bacillati</taxon>
        <taxon>Actinomycetota</taxon>
        <taxon>Actinomycetes</taxon>
        <taxon>Mycobacteriales</taxon>
        <taxon>Mycobacteriaceae</taxon>
        <taxon>Mycobacterium</taxon>
        <taxon>Mycobacterium simiae complex</taxon>
    </lineage>
</organism>
<dbReference type="RefSeq" id="WP_149652908.1">
    <property type="nucleotide sequence ID" value="NZ_VTZN01000018.1"/>
</dbReference>
<comment type="caution">
    <text evidence="2">The sequence shown here is derived from an EMBL/GenBank/DDBJ whole genome shotgun (WGS) entry which is preliminary data.</text>
</comment>
<gene>
    <name evidence="2" type="ORF">F0Q45_05130</name>
</gene>
<protein>
    <submittedName>
        <fullName evidence="2">PE family protein</fullName>
    </submittedName>
</protein>
<dbReference type="Proteomes" id="UP000324701">
    <property type="component" value="Unassembled WGS sequence"/>
</dbReference>
<feature type="region of interest" description="Disordered" evidence="1">
    <location>
        <begin position="47"/>
        <end position="67"/>
    </location>
</feature>
<evidence type="ECO:0000256" key="1">
    <source>
        <dbReference type="SAM" id="MobiDB-lite"/>
    </source>
</evidence>
<sequence length="67" mass="6131">MSFVTVVPEMLVTAVQDVASIGTSVSAVNAAGVFAVSVGGNGGHAGTGVGPANGGTLAGADGTNGLS</sequence>
<dbReference type="EMBL" id="VTZN01000018">
    <property type="protein sequence ID" value="KAA1251281.1"/>
    <property type="molecule type" value="Genomic_DNA"/>
</dbReference>